<dbReference type="GO" id="GO:0070176">
    <property type="term" value="C:DRM complex"/>
    <property type="evidence" value="ECO:0007669"/>
    <property type="project" value="InterPro"/>
</dbReference>
<dbReference type="Pfam" id="PF10044">
    <property type="entry name" value="LIN52"/>
    <property type="match status" value="1"/>
</dbReference>
<gene>
    <name evidence="2" type="ORF">POM88_016798</name>
</gene>
<proteinExistence type="predicted"/>
<dbReference type="PANTHER" id="PTHR34555">
    <property type="entry name" value="INTEGRAL MEMBRANE HEMOLYSIN-III-LIKE PROTEIN"/>
    <property type="match status" value="1"/>
</dbReference>
<comment type="caution">
    <text evidence="2">The sequence shown here is derived from an EMBL/GenBank/DDBJ whole genome shotgun (WGS) entry which is preliminary data.</text>
</comment>
<feature type="region of interest" description="Disordered" evidence="1">
    <location>
        <begin position="113"/>
        <end position="151"/>
    </location>
</feature>
<feature type="compositionally biased region" description="Basic and acidic residues" evidence="1">
    <location>
        <begin position="121"/>
        <end position="134"/>
    </location>
</feature>
<evidence type="ECO:0000313" key="2">
    <source>
        <dbReference type="EMBL" id="KAK1388620.1"/>
    </source>
</evidence>
<protein>
    <submittedName>
        <fullName evidence="2">Uncharacterized protein</fullName>
    </submittedName>
</protein>
<dbReference type="PANTHER" id="PTHR34555:SF7">
    <property type="entry name" value="DUF3741 DOMAIN-CONTAINING PROTEIN"/>
    <property type="match status" value="1"/>
</dbReference>
<sequence length="235" mass="27171">MNSFDKLTPSTTKKMAHIDVKKSSWNLMGTHEEASQLMEQRPVADTIKFCGTKRFKPQDPIIHAFHPTLGNPAAKEHLKNAHKKLEFQLGHNSTANYATASELRPFRNMLQEIPRKPTQARRKDGERDHLKDSSEALQFANPKRSDAQHWGERDLRLQNSLKSCDESDNRDLLQRLCELSPTELSMYAFELEKKAMQLEVEEGKEVQRMKELNIFGNSTPIMNPLQMTELWKSRK</sequence>
<reference evidence="2" key="1">
    <citation type="submission" date="2023-02" db="EMBL/GenBank/DDBJ databases">
        <title>Genome of toxic invasive species Heracleum sosnowskyi carries increased number of genes despite the absence of recent whole-genome duplications.</title>
        <authorList>
            <person name="Schelkunov M."/>
            <person name="Shtratnikova V."/>
            <person name="Makarenko M."/>
            <person name="Klepikova A."/>
            <person name="Omelchenko D."/>
            <person name="Novikova G."/>
            <person name="Obukhova E."/>
            <person name="Bogdanov V."/>
            <person name="Penin A."/>
            <person name="Logacheva M."/>
        </authorList>
    </citation>
    <scope>NUCLEOTIDE SEQUENCE</scope>
    <source>
        <strain evidence="2">Hsosn_3</strain>
        <tissue evidence="2">Leaf</tissue>
    </source>
</reference>
<keyword evidence="3" id="KW-1185">Reference proteome</keyword>
<dbReference type="InterPro" id="IPR018737">
    <property type="entry name" value="DREAM_LIN52"/>
</dbReference>
<dbReference type="GO" id="GO:0006355">
    <property type="term" value="P:regulation of DNA-templated transcription"/>
    <property type="evidence" value="ECO:0007669"/>
    <property type="project" value="InterPro"/>
</dbReference>
<dbReference type="AlphaFoldDB" id="A0AAD8MTB4"/>
<dbReference type="EMBL" id="JAUIZM010000004">
    <property type="protein sequence ID" value="KAK1388620.1"/>
    <property type="molecule type" value="Genomic_DNA"/>
</dbReference>
<accession>A0AAD8MTB4</accession>
<dbReference type="Proteomes" id="UP001237642">
    <property type="component" value="Unassembled WGS sequence"/>
</dbReference>
<reference evidence="2" key="2">
    <citation type="submission" date="2023-05" db="EMBL/GenBank/DDBJ databases">
        <authorList>
            <person name="Schelkunov M.I."/>
        </authorList>
    </citation>
    <scope>NUCLEOTIDE SEQUENCE</scope>
    <source>
        <strain evidence="2">Hsosn_3</strain>
        <tissue evidence="2">Leaf</tissue>
    </source>
</reference>
<evidence type="ECO:0000256" key="1">
    <source>
        <dbReference type="SAM" id="MobiDB-lite"/>
    </source>
</evidence>
<organism evidence="2 3">
    <name type="scientific">Heracleum sosnowskyi</name>
    <dbReference type="NCBI Taxonomy" id="360622"/>
    <lineage>
        <taxon>Eukaryota</taxon>
        <taxon>Viridiplantae</taxon>
        <taxon>Streptophyta</taxon>
        <taxon>Embryophyta</taxon>
        <taxon>Tracheophyta</taxon>
        <taxon>Spermatophyta</taxon>
        <taxon>Magnoliopsida</taxon>
        <taxon>eudicotyledons</taxon>
        <taxon>Gunneridae</taxon>
        <taxon>Pentapetalae</taxon>
        <taxon>asterids</taxon>
        <taxon>campanulids</taxon>
        <taxon>Apiales</taxon>
        <taxon>Apiaceae</taxon>
        <taxon>Apioideae</taxon>
        <taxon>apioid superclade</taxon>
        <taxon>Tordylieae</taxon>
        <taxon>Tordyliinae</taxon>
        <taxon>Heracleum</taxon>
    </lineage>
</organism>
<evidence type="ECO:0000313" key="3">
    <source>
        <dbReference type="Proteomes" id="UP001237642"/>
    </source>
</evidence>
<name>A0AAD8MTB4_9APIA</name>